<evidence type="ECO:0000256" key="13">
    <source>
        <dbReference type="ARBA" id="ARBA00034839"/>
    </source>
</evidence>
<evidence type="ECO:0000256" key="5">
    <source>
        <dbReference type="ARBA" id="ARBA00022581"/>
    </source>
</evidence>
<evidence type="ECO:0000256" key="11">
    <source>
        <dbReference type="ARBA" id="ARBA00034764"/>
    </source>
</evidence>
<keyword evidence="17" id="KW-1185">Reference proteome</keyword>
<evidence type="ECO:0000256" key="8">
    <source>
        <dbReference type="ARBA" id="ARBA00023180"/>
    </source>
</evidence>
<dbReference type="OrthoDB" id="26406at10239"/>
<dbReference type="GO" id="GO:0005576">
    <property type="term" value="C:extracellular region"/>
    <property type="evidence" value="ECO:0007669"/>
    <property type="project" value="UniProtKB-SubCell"/>
</dbReference>
<dbReference type="Proteomes" id="UP000217428">
    <property type="component" value="Segment"/>
</dbReference>
<comment type="subunit">
    <text evidence="12">Homooligomer. Interacts with host CD80 and CD86 when secreted.</text>
</comment>
<sequence length="225" mass="25469">MKHFIFTCVIMYSLFNFYSTEYNKTSKVNNYRYWNLAMSLTVGLTYPITPLERECKVNIVNASKVLIIGYGLQVELNIINSIDGDIVSVSEGVQNNNTLVILIFIGNDKTTKENTIIPKTNITITCIEMDCSNTKYNFTNSINSINSNADYLTIYGDCVKCVNLDTYPSTLYGYTPPKGYHASAYKNVKRSGYGNSILTNNMCDFLTNVTYTSCAKYSNTYFKIF</sequence>
<keyword evidence="4" id="KW-0964">Secreted</keyword>
<reference evidence="16 17" key="1">
    <citation type="journal article" date="2017" name="Virus Genes">
        <title>Characterization of Eptesipoxvirus, a novel poxvirus from a microchiropteran bat.</title>
        <authorList>
            <person name="Tu S.L."/>
            <person name="Nakazawa Y."/>
            <person name="Gao J."/>
            <person name="Wilkins K."/>
            <person name="Gallardo-Romero N."/>
            <person name="Li Y."/>
            <person name="Emerson G.L."/>
            <person name="Carroll D.S."/>
            <person name="Upton C."/>
        </authorList>
    </citation>
    <scope>NUCLEOTIDE SEQUENCE [LARGE SCALE GENOMIC DNA]</scope>
    <source>
        <strain evidence="16 17">Washington</strain>
    </source>
</reference>
<accession>A0A220T6P0</accession>
<dbReference type="GO" id="GO:0085034">
    <property type="term" value="P:symbiont-mediated suppression of host NF-kappaB cascade"/>
    <property type="evidence" value="ECO:0007669"/>
    <property type="project" value="UniProtKB-KW"/>
</dbReference>
<evidence type="ECO:0000256" key="12">
    <source>
        <dbReference type="ARBA" id="ARBA00034797"/>
    </source>
</evidence>
<evidence type="ECO:0000256" key="10">
    <source>
        <dbReference type="ARBA" id="ARBA00023280"/>
    </source>
</evidence>
<evidence type="ECO:0000256" key="4">
    <source>
        <dbReference type="ARBA" id="ARBA00022525"/>
    </source>
</evidence>
<keyword evidence="3" id="KW-0244">Early protein</keyword>
<evidence type="ECO:0000256" key="6">
    <source>
        <dbReference type="ARBA" id="ARBA00022729"/>
    </source>
</evidence>
<dbReference type="GO" id="GO:0044165">
    <property type="term" value="C:host cell endoplasmic reticulum"/>
    <property type="evidence" value="ECO:0007669"/>
    <property type="project" value="UniProtKB-SubCell"/>
</dbReference>
<keyword evidence="10" id="KW-0899">Viral immunoevasion</keyword>
<evidence type="ECO:0000256" key="2">
    <source>
        <dbReference type="ARBA" id="ARBA00004613"/>
    </source>
</evidence>
<dbReference type="EMBL" id="KY747497">
    <property type="protein sequence ID" value="ASK51372.1"/>
    <property type="molecule type" value="Genomic_DNA"/>
</dbReference>
<keyword evidence="9" id="KW-1038">Host endoplasmic reticulum</keyword>
<comment type="similarity">
    <text evidence="11">Belongs to the orthopoxvirus OPG038 family.</text>
</comment>
<evidence type="ECO:0000313" key="17">
    <source>
        <dbReference type="Proteomes" id="UP000217428"/>
    </source>
</evidence>
<dbReference type="InterPro" id="IPR006971">
    <property type="entry name" value="Poxvirus_M2"/>
</dbReference>
<organism evidence="16 17">
    <name type="scientific">Eptesipox virus</name>
    <dbReference type="NCBI Taxonomy" id="1329402"/>
    <lineage>
        <taxon>Viruses</taxon>
        <taxon>Varidnaviria</taxon>
        <taxon>Bamfordvirae</taxon>
        <taxon>Nucleocytoviricota</taxon>
        <taxon>Pokkesviricetes</taxon>
        <taxon>Chitovirales</taxon>
        <taxon>Poxviridae</taxon>
        <taxon>Chordopoxvirinae</taxon>
        <taxon>Vespertilionpoxvirus</taxon>
        <taxon>Vespertilionpoxvirus eptesipox</taxon>
    </lineage>
</organism>
<proteinExistence type="inferred from homology"/>
<evidence type="ECO:0000256" key="7">
    <source>
        <dbReference type="ARBA" id="ARBA00022863"/>
    </source>
</evidence>
<name>A0A220T6P0_9POXV</name>
<keyword evidence="8" id="KW-0325">Glycoprotein</keyword>
<keyword evidence="6" id="KW-0732">Signal</keyword>
<evidence type="ECO:0000256" key="3">
    <source>
        <dbReference type="ARBA" id="ARBA00022518"/>
    </source>
</evidence>
<gene>
    <name evidence="16" type="ORF">EPTV-WA-171</name>
</gene>
<keyword evidence="5" id="KW-0945">Host-virus interaction</keyword>
<dbReference type="PIRSF" id="PIRSF015982">
    <property type="entry name" value="VAC_M2L"/>
    <property type="match status" value="1"/>
</dbReference>
<comment type="function">
    <text evidence="15">Plays a role in immune evasion. When secreted, inhibits T-cell activation by preventing the binding of host CD80 and CD86 to soluble CTLA4 and CD28. In the infected cell, may inhibits host NF kappa B activation.</text>
</comment>
<protein>
    <recommendedName>
        <fullName evidence="13">Early protein OPG038</fullName>
    </recommendedName>
    <alternativeName>
        <fullName evidence="14">Protein M2</fullName>
    </alternativeName>
</protein>
<evidence type="ECO:0000256" key="1">
    <source>
        <dbReference type="ARBA" id="ARBA00004354"/>
    </source>
</evidence>
<evidence type="ECO:0000256" key="15">
    <source>
        <dbReference type="ARBA" id="ARBA00045309"/>
    </source>
</evidence>
<dbReference type="Pfam" id="PF04887">
    <property type="entry name" value="Pox_M2"/>
    <property type="match status" value="1"/>
</dbReference>
<evidence type="ECO:0000256" key="9">
    <source>
        <dbReference type="ARBA" id="ARBA00023184"/>
    </source>
</evidence>
<keyword evidence="7" id="KW-1100">Inhibition of host NF-kappa-B by virus</keyword>
<evidence type="ECO:0000313" key="16">
    <source>
        <dbReference type="EMBL" id="ASK51372.1"/>
    </source>
</evidence>
<evidence type="ECO:0000256" key="14">
    <source>
        <dbReference type="ARBA" id="ARBA00034914"/>
    </source>
</evidence>
<comment type="subcellular location">
    <subcellularLocation>
        <location evidence="1">Host endoplasmic reticulum</location>
    </subcellularLocation>
    <subcellularLocation>
        <location evidence="2">Secreted</location>
    </subcellularLocation>
</comment>